<evidence type="ECO:0000256" key="1">
    <source>
        <dbReference type="SAM" id="MobiDB-lite"/>
    </source>
</evidence>
<feature type="region of interest" description="Disordered" evidence="1">
    <location>
        <begin position="254"/>
        <end position="274"/>
    </location>
</feature>
<feature type="region of interest" description="Disordered" evidence="1">
    <location>
        <begin position="1423"/>
        <end position="1460"/>
    </location>
</feature>
<evidence type="ECO:0000313" key="3">
    <source>
        <dbReference type="Proteomes" id="UP001642464"/>
    </source>
</evidence>
<sequence>MEDDEDLASDGFDEIEHDWSFDAADSHGLLQPALGDDDEDGDSSADRMPSLHEPSPDEPTDEWRCLRCDSPNWRPLFPMLVTTPWPFVCQDCGNERFYNVNEPMHQSTSHGSWMYVPYNETDPRTVTPPHTPPRPVDLPPVRNRARHDPGRAQEAHEGKETAESEQLTDDPTVDPETLQPVPKLSRRMRKVSKRDGHLPPSKVPLHASVSGSPTVPAPLPYLQLLSYQLVAEHLLALQHFGLLQYLQDMEKARAAEVQEDPNDANEPETTPDDEELDLDEQDLAIAAQCLTVTARRLNGLRLGRKFGRNPKSLQQRKQSHCAACGEKGHWKGDPECSVPSSSSSKDGSKGKGKSDGKSGKKVLTVRSHDGSARSGTFEEPPKNGTYFSYMVKVPEVHIHQIYITNIEQLASYLVLDTACQRTCCSSAWFDAWSTKAAEHRMMAKLTPCQEPFEFGRGPLQYSSHHVLLPAVFVVGGSPCLLGTSIIKSTNDIPLLGSNDLLENKLKTTLDLPQQRAFLRFLAALNVWVPIMKVNGHLVFNVMHFDCNTRMHRAWKQLSELCDDGSHDREFLCTSAQPSIRSCVADAQLPREEDRGCASSSMAAELAPHGGTFLQSRDAAGHLHRPGSADRTSSKGMDCSPGPDQCRDHGGHHERVDEAMPARDHPEIREQVPPVLQVSDVRQEVDVERKPTRMARTPTIPKVIATAVAILINSFALHRGGIEATLGRSIDEQDRFAGQEISTALSSEGASSTHESLSFDFLSPQQVSAEAKAPHRCADGAGLGQRLRMGPSGRESMSSEARIKHGTKAWLSGHLKHVQKDYEREDNAYKSLVTHYKLKTEAPQIDLLELFAGTANLTWRAHFFGLNALEPVDKALGHDLKTSKGQDEIWQILRTFRPLLVTVAGPCTQWSIMNENCNYSQSSERWNELEALRDEERHLLQLGADVCIYQNDHDRYYPGENPQKSRIWSQPVIEPVMNSADNLVTVCDGGAYGAETLAGRDTQRSGHYCDGLVNAILTGLKKEAQIRDPSRFARQQRAEVFYAQPAIDRERWNYVLDQLESRFQNTNKRPFNLKEDDELYGMVASLAPWQLTRIQVAWTPMARRLPMDVPLTHRGAALRSADGELIIESEDLSSINYPKQRFLKSMRLGLFFFGMSTEIRFENGPPMSKEMQSSLARLHCNLGHPAKEEIIRILAASNSLSGKKQSPCHPFRRGLEVGQDWKKKRPGKNTGRVFYGLDSPKCFPNGLDSPKCPNGLDNACTQHLQLRKMPKQGGRGGPRRNKVPDIDVEHLLDILNGYVRKVGVKHAFCFGKYHNLTREQAVVASSLCDMEDLVADLHKVSHSLEFKYSDLKTGLKETLKQYPGIVERFPVEEQSDLSSKLSESILVICNHCRRLSRQPSKFQEACSKASDFQVGKLERMKTLLVPEPPDPKSPGLPVKASKKAKKTPASPKCGSPTSVKTEDLLNMDIPATQSSLGGSLLDEAMGTEPIPVRKAVLREAIAQKKPAAKRPAASAEAVPSEKKNSKGNGTKKPQVADDACFADHKLKLMPYNQTGAMAIRIDKGPQLIQIKSKQGAKQSKALAEKLLAELKNGMSLGDAKAWKAARLAKEK</sequence>
<name>A0ABP0NLL3_9DINO</name>
<feature type="region of interest" description="Disordered" evidence="1">
    <location>
        <begin position="120"/>
        <end position="212"/>
    </location>
</feature>
<dbReference type="Proteomes" id="UP001642464">
    <property type="component" value="Unassembled WGS sequence"/>
</dbReference>
<protein>
    <submittedName>
        <fullName evidence="2">Mitochondrial</fullName>
    </submittedName>
</protein>
<comment type="caution">
    <text evidence="2">The sequence shown here is derived from an EMBL/GenBank/DDBJ whole genome shotgun (WGS) entry which is preliminary data.</text>
</comment>
<feature type="compositionally biased region" description="Low complexity" evidence="1">
    <location>
        <begin position="1502"/>
        <end position="1517"/>
    </location>
</feature>
<feature type="compositionally biased region" description="Basic and acidic residues" evidence="1">
    <location>
        <begin position="146"/>
        <end position="162"/>
    </location>
</feature>
<evidence type="ECO:0000313" key="2">
    <source>
        <dbReference type="EMBL" id="CAK9064293.1"/>
    </source>
</evidence>
<feature type="region of interest" description="Disordered" evidence="1">
    <location>
        <begin position="23"/>
        <end position="61"/>
    </location>
</feature>
<feature type="compositionally biased region" description="Pro residues" evidence="1">
    <location>
        <begin position="129"/>
        <end position="138"/>
    </location>
</feature>
<feature type="region of interest" description="Disordered" evidence="1">
    <location>
        <begin position="325"/>
        <end position="379"/>
    </location>
</feature>
<reference evidence="2 3" key="1">
    <citation type="submission" date="2024-02" db="EMBL/GenBank/DDBJ databases">
        <authorList>
            <person name="Chen Y."/>
            <person name="Shah S."/>
            <person name="Dougan E. K."/>
            <person name="Thang M."/>
            <person name="Chan C."/>
        </authorList>
    </citation>
    <scope>NUCLEOTIDE SEQUENCE [LARGE SCALE GENOMIC DNA]</scope>
</reference>
<feature type="compositionally biased region" description="Basic and acidic residues" evidence="1">
    <location>
        <begin position="644"/>
        <end position="653"/>
    </location>
</feature>
<gene>
    <name evidence="2" type="ORF">SCF082_LOCUS33129</name>
</gene>
<proteinExistence type="predicted"/>
<dbReference type="EMBL" id="CAXAMM010029224">
    <property type="protein sequence ID" value="CAK9064293.1"/>
    <property type="molecule type" value="Genomic_DNA"/>
</dbReference>
<feature type="compositionally biased region" description="Basic and acidic residues" evidence="1">
    <location>
        <begin position="346"/>
        <end position="358"/>
    </location>
</feature>
<feature type="region of interest" description="Disordered" evidence="1">
    <location>
        <begin position="1502"/>
        <end position="1535"/>
    </location>
</feature>
<organism evidence="2 3">
    <name type="scientific">Durusdinium trenchii</name>
    <dbReference type="NCBI Taxonomy" id="1381693"/>
    <lineage>
        <taxon>Eukaryota</taxon>
        <taxon>Sar</taxon>
        <taxon>Alveolata</taxon>
        <taxon>Dinophyceae</taxon>
        <taxon>Suessiales</taxon>
        <taxon>Symbiodiniaceae</taxon>
        <taxon>Durusdinium</taxon>
    </lineage>
</organism>
<feature type="compositionally biased region" description="Acidic residues" evidence="1">
    <location>
        <begin position="257"/>
        <end position="274"/>
    </location>
</feature>
<accession>A0ABP0NLL3</accession>
<keyword evidence="3" id="KW-1185">Reference proteome</keyword>
<feature type="region of interest" description="Disordered" evidence="1">
    <location>
        <begin position="619"/>
        <end position="653"/>
    </location>
</feature>